<accession>A0AAX1QQ00</accession>
<gene>
    <name evidence="1" type="ORF">C4N27_02650</name>
</gene>
<evidence type="ECO:0000313" key="2">
    <source>
        <dbReference type="Proteomes" id="UP000250997"/>
    </source>
</evidence>
<comment type="caution">
    <text evidence="1">The sequence shown here is derived from an EMBL/GenBank/DDBJ whole genome shotgun (WGS) entry which is preliminary data.</text>
</comment>
<name>A0AAX1QQ00_9FIRM</name>
<reference evidence="1 2" key="1">
    <citation type="submission" date="2018-02" db="EMBL/GenBank/DDBJ databases">
        <title>Complete genome sequencing of Faecalibacterium prausnitzii strains isolated from the human gut.</title>
        <authorList>
            <person name="Fitzgerald B.C."/>
            <person name="Shkoporov A.N."/>
            <person name="Ross P.R."/>
            <person name="Hill C."/>
        </authorList>
    </citation>
    <scope>NUCLEOTIDE SEQUENCE [LARGE SCALE GENOMIC DNA]</scope>
    <source>
        <strain evidence="1 2">APC942/18-1</strain>
    </source>
</reference>
<evidence type="ECO:0000313" key="1">
    <source>
        <dbReference type="EMBL" id="RAW53064.1"/>
    </source>
</evidence>
<organism evidence="1 2">
    <name type="scientific">Faecalibacterium prausnitzii</name>
    <dbReference type="NCBI Taxonomy" id="853"/>
    <lineage>
        <taxon>Bacteria</taxon>
        <taxon>Bacillati</taxon>
        <taxon>Bacillota</taxon>
        <taxon>Clostridia</taxon>
        <taxon>Eubacteriales</taxon>
        <taxon>Oscillospiraceae</taxon>
        <taxon>Faecalibacterium</taxon>
    </lineage>
</organism>
<dbReference type="AlphaFoldDB" id="A0AAX1QQ00"/>
<dbReference type="RefSeq" id="WP_158394562.1">
    <property type="nucleotide sequence ID" value="NZ_CP026548.1"/>
</dbReference>
<dbReference type="Proteomes" id="UP000250997">
    <property type="component" value="Unassembled WGS sequence"/>
</dbReference>
<protein>
    <submittedName>
        <fullName evidence="1">Uncharacterized protein</fullName>
    </submittedName>
</protein>
<sequence>MSTSNFQWRHDGLGCINDYVENQHFNTIIVANEKAIREQEANKLESDKIAIGYAEIKEKVVERQLAFQSEVPVKQDELRSNPTS</sequence>
<dbReference type="EMBL" id="PRLA01000001">
    <property type="protein sequence ID" value="RAW53064.1"/>
    <property type="molecule type" value="Genomic_DNA"/>
</dbReference>
<proteinExistence type="predicted"/>